<protein>
    <recommendedName>
        <fullName evidence="2">F-box domain-containing protein</fullName>
    </recommendedName>
</protein>
<feature type="region of interest" description="Disordered" evidence="1">
    <location>
        <begin position="22"/>
        <end position="42"/>
    </location>
</feature>
<dbReference type="Pfam" id="PF00646">
    <property type="entry name" value="F-box"/>
    <property type="match status" value="1"/>
</dbReference>
<feature type="domain" description="F-box" evidence="2">
    <location>
        <begin position="46"/>
        <end position="98"/>
    </location>
</feature>
<sequence length="321" mass="37109">MPRHVTSNSDNEEPLDDKTAALQLHSKRTERQKKQQAKRNRKRDAIISLTKLPTELLIETLIYLRPGDVLSFSSACRRFRSLVDANANVIGNAIIQQRYPLLAQCLVLPKLLADIEPSARPLLLSERRQEFLGIQRRPYQHLQPPDKHFICTCLSCILAWNNLCVVLDFAHWQTHLDTGEPLPIIKRGTAPEWNITLVRRNADFVQSALQSPLWHARILEIHLGSTIRAIRRQGKNKGNQRKHVDMTEDDAARGTDTFLSKPGPLSLEFPYLRDEYHMLEAYLPNRYWKKSEERWIYGTAVHHDRDLAYVIRCENSIGIKC</sequence>
<evidence type="ECO:0000256" key="1">
    <source>
        <dbReference type="SAM" id="MobiDB-lite"/>
    </source>
</evidence>
<dbReference type="InterPro" id="IPR036047">
    <property type="entry name" value="F-box-like_dom_sf"/>
</dbReference>
<dbReference type="InterPro" id="IPR001810">
    <property type="entry name" value="F-box_dom"/>
</dbReference>
<dbReference type="SUPFAM" id="SSF81383">
    <property type="entry name" value="F-box domain"/>
    <property type="match status" value="1"/>
</dbReference>
<evidence type="ECO:0000313" key="4">
    <source>
        <dbReference type="Proteomes" id="UP000077069"/>
    </source>
</evidence>
<dbReference type="Gene3D" id="1.20.1280.50">
    <property type="match status" value="1"/>
</dbReference>
<dbReference type="EMBL" id="KV441559">
    <property type="protein sequence ID" value="OAG00524.1"/>
    <property type="molecule type" value="Genomic_DNA"/>
</dbReference>
<dbReference type="Proteomes" id="UP000077069">
    <property type="component" value="Unassembled WGS sequence"/>
</dbReference>
<proteinExistence type="predicted"/>
<dbReference type="OrthoDB" id="3642468at2759"/>
<evidence type="ECO:0000259" key="2">
    <source>
        <dbReference type="PROSITE" id="PS50181"/>
    </source>
</evidence>
<dbReference type="CDD" id="cd09917">
    <property type="entry name" value="F-box_SF"/>
    <property type="match status" value="1"/>
</dbReference>
<keyword evidence="4" id="KW-1185">Reference proteome</keyword>
<accession>A0A177BYD1</accession>
<name>A0A177BYD1_9PLEO</name>
<reference evidence="3 4" key="1">
    <citation type="submission" date="2016-05" db="EMBL/GenBank/DDBJ databases">
        <title>Comparative analysis of secretome profiles of manganese(II)-oxidizing ascomycete fungi.</title>
        <authorList>
            <consortium name="DOE Joint Genome Institute"/>
            <person name="Zeiner C.A."/>
            <person name="Purvine S.O."/>
            <person name="Zink E.M."/>
            <person name="Wu S."/>
            <person name="Pasa-Tolic L."/>
            <person name="Chaput D.L."/>
            <person name="Haridas S."/>
            <person name="Grigoriev I.V."/>
            <person name="Santelli C.M."/>
            <person name="Hansel C.M."/>
        </authorList>
    </citation>
    <scope>NUCLEOTIDE SEQUENCE [LARGE SCALE GENOMIC DNA]</scope>
    <source>
        <strain evidence="3 4">AP3s5-JAC2a</strain>
    </source>
</reference>
<dbReference type="GeneID" id="28769300"/>
<dbReference type="PROSITE" id="PS50181">
    <property type="entry name" value="FBOX"/>
    <property type="match status" value="1"/>
</dbReference>
<gene>
    <name evidence="3" type="ORF">CC84DRAFT_308005</name>
</gene>
<dbReference type="AlphaFoldDB" id="A0A177BYD1"/>
<dbReference type="STRING" id="1460663.A0A177BYD1"/>
<dbReference type="InParanoid" id="A0A177BYD1"/>
<dbReference type="RefSeq" id="XP_018030889.1">
    <property type="nucleotide sequence ID" value="XM_018185814.1"/>
</dbReference>
<evidence type="ECO:0000313" key="3">
    <source>
        <dbReference type="EMBL" id="OAG00524.1"/>
    </source>
</evidence>
<organism evidence="3 4">
    <name type="scientific">Paraphaeosphaeria sporulosa</name>
    <dbReference type="NCBI Taxonomy" id="1460663"/>
    <lineage>
        <taxon>Eukaryota</taxon>
        <taxon>Fungi</taxon>
        <taxon>Dikarya</taxon>
        <taxon>Ascomycota</taxon>
        <taxon>Pezizomycotina</taxon>
        <taxon>Dothideomycetes</taxon>
        <taxon>Pleosporomycetidae</taxon>
        <taxon>Pleosporales</taxon>
        <taxon>Massarineae</taxon>
        <taxon>Didymosphaeriaceae</taxon>
        <taxon>Paraphaeosphaeria</taxon>
    </lineage>
</organism>